<evidence type="ECO:0000256" key="4">
    <source>
        <dbReference type="ARBA" id="ARBA00022889"/>
    </source>
</evidence>
<dbReference type="PROSITE" id="PS50176">
    <property type="entry name" value="ARM_REPEAT"/>
    <property type="match status" value="1"/>
</dbReference>
<dbReference type="GO" id="GO:0005634">
    <property type="term" value="C:nucleus"/>
    <property type="evidence" value="ECO:0007669"/>
    <property type="project" value="TreeGrafter"/>
</dbReference>
<protein>
    <submittedName>
        <fullName evidence="8">Uncharacterized protein</fullName>
    </submittedName>
</protein>
<feature type="compositionally biased region" description="Gly residues" evidence="7">
    <location>
        <begin position="156"/>
        <end position="165"/>
    </location>
</feature>
<dbReference type="InterPro" id="IPR000225">
    <property type="entry name" value="Armadillo"/>
</dbReference>
<feature type="compositionally biased region" description="Low complexity" evidence="7">
    <location>
        <begin position="930"/>
        <end position="944"/>
    </location>
</feature>
<dbReference type="SUPFAM" id="SSF48371">
    <property type="entry name" value="ARM repeat"/>
    <property type="match status" value="1"/>
</dbReference>
<proteinExistence type="inferred from homology"/>
<dbReference type="InterPro" id="IPR011989">
    <property type="entry name" value="ARM-like"/>
</dbReference>
<feature type="repeat" description="ARM" evidence="6">
    <location>
        <begin position="412"/>
        <end position="456"/>
    </location>
</feature>
<comment type="caution">
    <text evidence="8">The sequence shown here is derived from an EMBL/GenBank/DDBJ whole genome shotgun (WGS) entry which is preliminary data.</text>
</comment>
<feature type="compositionally biased region" description="Low complexity" evidence="7">
    <location>
        <begin position="665"/>
        <end position="677"/>
    </location>
</feature>
<comment type="similarity">
    <text evidence="2">Belongs to the beta-catenin family.</text>
</comment>
<feature type="region of interest" description="Disordered" evidence="7">
    <location>
        <begin position="907"/>
        <end position="965"/>
    </location>
</feature>
<dbReference type="PANTHER" id="PTHR10372:SF27">
    <property type="entry name" value="ADHERENS JUNCTION PROTEIN P120"/>
    <property type="match status" value="1"/>
</dbReference>
<evidence type="ECO:0000313" key="9">
    <source>
        <dbReference type="Proteomes" id="UP000215902"/>
    </source>
</evidence>
<accession>A0A267DFM6</accession>
<name>A0A267DFM6_9PLAT</name>
<dbReference type="PANTHER" id="PTHR10372">
    <property type="entry name" value="PLAKOPHILLIN-RELATED"/>
    <property type="match status" value="1"/>
</dbReference>
<keyword evidence="5" id="KW-0965">Cell junction</keyword>
<evidence type="ECO:0000256" key="6">
    <source>
        <dbReference type="PROSITE-ProRule" id="PRU00259"/>
    </source>
</evidence>
<feature type="region of interest" description="Disordered" evidence="7">
    <location>
        <begin position="812"/>
        <end position="832"/>
    </location>
</feature>
<evidence type="ECO:0000256" key="1">
    <source>
        <dbReference type="ARBA" id="ARBA00004282"/>
    </source>
</evidence>
<evidence type="ECO:0000256" key="5">
    <source>
        <dbReference type="ARBA" id="ARBA00022949"/>
    </source>
</evidence>
<dbReference type="EMBL" id="NIVC01004250">
    <property type="protein sequence ID" value="PAA48051.1"/>
    <property type="molecule type" value="Genomic_DNA"/>
</dbReference>
<dbReference type="GO" id="GO:0005737">
    <property type="term" value="C:cytoplasm"/>
    <property type="evidence" value="ECO:0007669"/>
    <property type="project" value="TreeGrafter"/>
</dbReference>
<evidence type="ECO:0000256" key="2">
    <source>
        <dbReference type="ARBA" id="ARBA00005462"/>
    </source>
</evidence>
<feature type="region of interest" description="Disordered" evidence="7">
    <location>
        <begin position="649"/>
        <end position="688"/>
    </location>
</feature>
<dbReference type="GO" id="GO:0098609">
    <property type="term" value="P:cell-cell adhesion"/>
    <property type="evidence" value="ECO:0007669"/>
    <property type="project" value="InterPro"/>
</dbReference>
<sequence>MADLRFSTFNGSSAAASPGYANRVYLTTERSPHSVDVSYQGGGEVGGGVQYSREYRTEVRTIESAQPAKVSVDLSSPYSLANPSFDVDVGYGYSGAVGPRSPGAASSDSRRLAGQLEYRQQQRQPPPPPPDLDDYANLPPQQHRYEFSTSTSSRQVGGGGGGGDVRLGSTSNISGPRSPQYVNGIVGGGAGGGVGYDYTVTVETTRQGSRPSAGSLHASQASGLDWAARQQQQQVSVDQQNQYVNYRELRDESGGGSGGITLSRSDKFGSLGSLSGGNARVNAGGSASMTLRSQGSAGGGGGGASSGGGGVGVGYGLSVRDIDLQEQSAVAMTAMRQEAQQQTRTERSMTQQQARQVEMVDGGAAAFRDPTMADLVAYLRSDNDKTVLNATAFIQHVTFADNFAKVEFFRLGGLPQLVALLQAAVGGGGGQGFDLLRNLLGIVRNVTFRSNEDEAMNKKREQVSDQKLDELKFELCRLGVLKLLSEVIATSRDEESREIACAAVWNISSTPTLKPDVIDTCAQTLIQTVLLPHAGLELRGEAYVSAHQPMHATFLFYLASGVLRSVSSTPGEQWRDRLRRVDGLPDSLVWPLLSAQAAQLEVNQPGLENCLCAVRNLAFACQEVADPGYLRRQEEAKAAAADGAAAKKSPLACCGSGQSKDKRQPAGQKKPQQKQPAGGKGKATTEQAPIIQRRMPNPVHGMDRIWCPADMAPLLLHMLDACQRPHMFEAAAGTVQNLAACSWQPAVDFRKQFRAAKGHHLLCQLVAEAPPPLWSAVVTLATAYRNVLQDSAPKEVTAQQVQLLASILPPAQASSQAGGSKEKPLPPGARRPADQQAAIIAALFAALRREPGVVTEELFRCGAVASLVHISGNPAGNTETVVRYADALLAFLASSGEGAANRNRLRDEFGWSGPHKSSQHQLLRKQKPKSGAPAAPSGSVSASATVQKKTVQEQHMHGSSASAGAGSGVNIAYDNAGFQPTTLELRATSSEPQYAQINRGERGYGYSATTTTKTTTVVQSQQEQEQQQVADSWV</sequence>
<keyword evidence="9" id="KW-1185">Reference proteome</keyword>
<dbReference type="InterPro" id="IPR016024">
    <property type="entry name" value="ARM-type_fold"/>
</dbReference>
<gene>
    <name evidence="8" type="ORF">BOX15_Mlig016132g1</name>
</gene>
<dbReference type="GO" id="GO:0005886">
    <property type="term" value="C:plasma membrane"/>
    <property type="evidence" value="ECO:0007669"/>
    <property type="project" value="TreeGrafter"/>
</dbReference>
<keyword evidence="3" id="KW-0677">Repeat</keyword>
<keyword evidence="4" id="KW-0130">Cell adhesion</keyword>
<comment type="subcellular location">
    <subcellularLocation>
        <location evidence="1">Cell junction</location>
    </subcellularLocation>
</comment>
<evidence type="ECO:0000256" key="7">
    <source>
        <dbReference type="SAM" id="MobiDB-lite"/>
    </source>
</evidence>
<organism evidence="8 9">
    <name type="scientific">Macrostomum lignano</name>
    <dbReference type="NCBI Taxonomy" id="282301"/>
    <lineage>
        <taxon>Eukaryota</taxon>
        <taxon>Metazoa</taxon>
        <taxon>Spiralia</taxon>
        <taxon>Lophotrochozoa</taxon>
        <taxon>Platyhelminthes</taxon>
        <taxon>Rhabditophora</taxon>
        <taxon>Macrostomorpha</taxon>
        <taxon>Macrostomida</taxon>
        <taxon>Macrostomidae</taxon>
        <taxon>Macrostomum</taxon>
    </lineage>
</organism>
<evidence type="ECO:0000256" key="3">
    <source>
        <dbReference type="ARBA" id="ARBA00022737"/>
    </source>
</evidence>
<reference evidence="8 9" key="1">
    <citation type="submission" date="2017-06" db="EMBL/GenBank/DDBJ databases">
        <title>A platform for efficient transgenesis in Macrostomum lignano, a flatworm model organism for stem cell research.</title>
        <authorList>
            <person name="Berezikov E."/>
        </authorList>
    </citation>
    <scope>NUCLEOTIDE SEQUENCE [LARGE SCALE GENOMIC DNA]</scope>
    <source>
        <strain evidence="8">DV1</strain>
        <tissue evidence="8">Whole organism</tissue>
    </source>
</reference>
<dbReference type="InterPro" id="IPR028435">
    <property type="entry name" value="Plakophilin/d_Catenin"/>
</dbReference>
<dbReference type="SMART" id="SM00185">
    <property type="entry name" value="ARM"/>
    <property type="match status" value="3"/>
</dbReference>
<dbReference type="Proteomes" id="UP000215902">
    <property type="component" value="Unassembled WGS sequence"/>
</dbReference>
<dbReference type="OrthoDB" id="3245100at2759"/>
<feature type="compositionally biased region" description="Polar residues" evidence="7">
    <location>
        <begin position="168"/>
        <end position="177"/>
    </location>
</feature>
<dbReference type="GO" id="GO:0005912">
    <property type="term" value="C:adherens junction"/>
    <property type="evidence" value="ECO:0007669"/>
    <property type="project" value="TreeGrafter"/>
</dbReference>
<dbReference type="STRING" id="282301.A0A267DFM6"/>
<feature type="region of interest" description="Disordered" evidence="7">
    <location>
        <begin position="117"/>
        <end position="179"/>
    </location>
</feature>
<dbReference type="Gene3D" id="1.25.10.10">
    <property type="entry name" value="Leucine-rich Repeat Variant"/>
    <property type="match status" value="1"/>
</dbReference>
<evidence type="ECO:0000313" key="8">
    <source>
        <dbReference type="EMBL" id="PAA48051.1"/>
    </source>
</evidence>
<dbReference type="AlphaFoldDB" id="A0A267DFM6"/>